<dbReference type="Proteomes" id="UP000886814">
    <property type="component" value="Unassembled WGS sequence"/>
</dbReference>
<gene>
    <name evidence="1" type="ORF">H9747_09105</name>
</gene>
<dbReference type="PANTHER" id="PTHR34071">
    <property type="entry name" value="5-NITROIMIDAZOLE ANTIBIOTICS RESISTANCE PROTEIN, NIMA-FAMILY-RELATED PROTEIN-RELATED"/>
    <property type="match status" value="1"/>
</dbReference>
<dbReference type="InterPro" id="IPR012349">
    <property type="entry name" value="Split_barrel_FMN-bd"/>
</dbReference>
<reference evidence="1" key="1">
    <citation type="journal article" date="2021" name="PeerJ">
        <title>Extensive microbial diversity within the chicken gut microbiome revealed by metagenomics and culture.</title>
        <authorList>
            <person name="Gilroy R."/>
            <person name="Ravi A."/>
            <person name="Getino M."/>
            <person name="Pursley I."/>
            <person name="Horton D.L."/>
            <person name="Alikhan N.F."/>
            <person name="Baker D."/>
            <person name="Gharbi K."/>
            <person name="Hall N."/>
            <person name="Watson M."/>
            <person name="Adriaenssens E.M."/>
            <person name="Foster-Nyarko E."/>
            <person name="Jarju S."/>
            <person name="Secka A."/>
            <person name="Antonio M."/>
            <person name="Oren A."/>
            <person name="Chaudhuri R.R."/>
            <person name="La Ragione R."/>
            <person name="Hildebrand F."/>
            <person name="Pallen M.J."/>
        </authorList>
    </citation>
    <scope>NUCLEOTIDE SEQUENCE</scope>
    <source>
        <strain evidence="1">CHK195-9823</strain>
    </source>
</reference>
<sequence length="165" mass="19230">MFGEMRRKKQALPLEACEKILERGTSGVLALEGEEGYPYAVPLSYYYEKGKIFFHCGKRGYKIEALKRNEKVSFCVIDQDQIIPEEYTTYFRSVIVFGKIRILEGEAEKRRAIEKLALKYAPEEPEEKTNRAIDREFSPLCMLELSIEHISGKEAIELVRENRER</sequence>
<reference evidence="1" key="2">
    <citation type="submission" date="2021-04" db="EMBL/GenBank/DDBJ databases">
        <authorList>
            <person name="Gilroy R."/>
        </authorList>
    </citation>
    <scope>NUCLEOTIDE SEQUENCE</scope>
    <source>
        <strain evidence="1">CHK195-9823</strain>
    </source>
</reference>
<dbReference type="SUPFAM" id="SSF50475">
    <property type="entry name" value="FMN-binding split barrel"/>
    <property type="match status" value="1"/>
</dbReference>
<dbReference type="PANTHER" id="PTHR34071:SF2">
    <property type="entry name" value="FLAVIN-NUCLEOTIDE-BINDING PROTEIN"/>
    <property type="match status" value="1"/>
</dbReference>
<name>A0A9D1TFF8_9FIRM</name>
<proteinExistence type="predicted"/>
<dbReference type="Gene3D" id="2.30.110.10">
    <property type="entry name" value="Electron Transport, Fmn-binding Protein, Chain A"/>
    <property type="match status" value="1"/>
</dbReference>
<comment type="caution">
    <text evidence="1">The sequence shown here is derived from an EMBL/GenBank/DDBJ whole genome shotgun (WGS) entry which is preliminary data.</text>
</comment>
<accession>A0A9D1TFF8</accession>
<organism evidence="1 2">
    <name type="scientific">Candidatus Blautia stercorigallinarum</name>
    <dbReference type="NCBI Taxonomy" id="2838501"/>
    <lineage>
        <taxon>Bacteria</taxon>
        <taxon>Bacillati</taxon>
        <taxon>Bacillota</taxon>
        <taxon>Clostridia</taxon>
        <taxon>Lachnospirales</taxon>
        <taxon>Lachnospiraceae</taxon>
        <taxon>Blautia</taxon>
    </lineage>
</organism>
<dbReference type="EMBL" id="DXIQ01000058">
    <property type="protein sequence ID" value="HIV39133.1"/>
    <property type="molecule type" value="Genomic_DNA"/>
</dbReference>
<dbReference type="InterPro" id="IPR024747">
    <property type="entry name" value="Pyridox_Oxase-rel"/>
</dbReference>
<evidence type="ECO:0000313" key="1">
    <source>
        <dbReference type="EMBL" id="HIV39133.1"/>
    </source>
</evidence>
<dbReference type="Pfam" id="PF12900">
    <property type="entry name" value="Pyridox_ox_2"/>
    <property type="match status" value="1"/>
</dbReference>
<dbReference type="AlphaFoldDB" id="A0A9D1TFF8"/>
<evidence type="ECO:0000313" key="2">
    <source>
        <dbReference type="Proteomes" id="UP000886814"/>
    </source>
</evidence>
<protein>
    <submittedName>
        <fullName evidence="1">Pyridoxamine 5'-phosphate oxidase family protein</fullName>
    </submittedName>
</protein>